<dbReference type="SUPFAM" id="SSF52141">
    <property type="entry name" value="Uracil-DNA glycosylase-like"/>
    <property type="match status" value="1"/>
</dbReference>
<proteinExistence type="predicted"/>
<dbReference type="Pfam" id="PF17884">
    <property type="entry name" value="DUF5591"/>
    <property type="match status" value="1"/>
</dbReference>
<keyword evidence="1" id="KW-0819">tRNA processing</keyword>
<evidence type="ECO:0000259" key="2">
    <source>
        <dbReference type="Pfam" id="PF17884"/>
    </source>
</evidence>
<dbReference type="GO" id="GO:0008033">
    <property type="term" value="P:tRNA processing"/>
    <property type="evidence" value="ECO:0007669"/>
    <property type="project" value="UniProtKB-KW"/>
</dbReference>
<keyword evidence="4" id="KW-1185">Reference proteome</keyword>
<dbReference type="Gene3D" id="3.40.50.10630">
    <property type="entry name" value="Uracil-DNA glycosylase-like"/>
    <property type="match status" value="1"/>
</dbReference>
<evidence type="ECO:0000256" key="1">
    <source>
        <dbReference type="ARBA" id="ARBA00022694"/>
    </source>
</evidence>
<name>A0A0V8RXF0_PYROC</name>
<dbReference type="AlphaFoldDB" id="A0A0V8RXF0"/>
<organism evidence="3 4">
    <name type="scientific">Pyrodictium occultum</name>
    <dbReference type="NCBI Taxonomy" id="2309"/>
    <lineage>
        <taxon>Archaea</taxon>
        <taxon>Thermoproteota</taxon>
        <taxon>Thermoprotei</taxon>
        <taxon>Desulfurococcales</taxon>
        <taxon>Pyrodictiaceae</taxon>
        <taxon>Pyrodictium</taxon>
    </lineage>
</organism>
<comment type="caution">
    <text evidence="3">The sequence shown here is derived from an EMBL/GenBank/DDBJ whole genome shotgun (WGS) entry which is preliminary data.</text>
</comment>
<dbReference type="InterPro" id="IPR040777">
    <property type="entry name" value="DUF5591"/>
</dbReference>
<dbReference type="EMBL" id="LNTB01000001">
    <property type="protein sequence ID" value="KSW12708.1"/>
    <property type="molecule type" value="Genomic_DNA"/>
</dbReference>
<accession>A0A0V8RXF0</accession>
<dbReference type="STRING" id="2309.CF15_04330"/>
<dbReference type="Proteomes" id="UP000053352">
    <property type="component" value="Unassembled WGS sequence"/>
</dbReference>
<gene>
    <name evidence="3" type="ORF">CF15_04330</name>
</gene>
<dbReference type="InterPro" id="IPR036895">
    <property type="entry name" value="Uracil-DNA_glycosylase-like_sf"/>
</dbReference>
<evidence type="ECO:0000313" key="4">
    <source>
        <dbReference type="Proteomes" id="UP000053352"/>
    </source>
</evidence>
<feature type="domain" description="DUF5591" evidence="2">
    <location>
        <begin position="44"/>
        <end position="181"/>
    </location>
</feature>
<sequence length="213" mass="24299">MPGTVASRPRFSIRKDEAGRLVPRHHSGLDPGLVGERAYTHPAVQEWWRWLREEYRPPSPVALVTPCSNVKPYTRSPTSRKVRGLLRRLGLWGGGAPRGVTWLYFSDLLILVPYERAGDYPACCYEAPPDLVLGSQELRSMVTSLLAEAVERLVERGLREAVVFLPRKHLTLWREAREKAAKWPREYHTGYTIFSTRSLEETLRKTLSLHGQG</sequence>
<protein>
    <recommendedName>
        <fullName evidence="2">DUF5591 domain-containing protein</fullName>
    </recommendedName>
</protein>
<reference evidence="3 4" key="1">
    <citation type="submission" date="2015-11" db="EMBL/GenBank/DDBJ databases">
        <title>Genome sequence of Pyrodictium occultum PL-19, a marine hyperthermophilic archaeon isolated from Volcano, Italy.</title>
        <authorList>
            <person name="Utturkar S."/>
            <person name="Huber H."/>
            <person name="Leptihn S."/>
            <person name="Brown S."/>
            <person name="Stetter K.O."/>
            <person name="Podar M."/>
        </authorList>
    </citation>
    <scope>NUCLEOTIDE SEQUENCE [LARGE SCALE GENOMIC DNA]</scope>
    <source>
        <strain evidence="3 4">PL-19</strain>
    </source>
</reference>
<evidence type="ECO:0000313" key="3">
    <source>
        <dbReference type="EMBL" id="KSW12708.1"/>
    </source>
</evidence>